<evidence type="ECO:0000256" key="9">
    <source>
        <dbReference type="SAM" id="MobiDB-lite"/>
    </source>
</evidence>
<feature type="domain" description="C2H2-type" evidence="11">
    <location>
        <begin position="558"/>
        <end position="586"/>
    </location>
</feature>
<keyword evidence="10" id="KW-0472">Membrane</keyword>
<sequence>MVYEVPAGNIVPFDSLVPVPLAKGLGGVKEGEAGVGGVDLLQGGVGEGVYAPAPQEVPPPLYVLHQPHKKDGVSGLEQPGDSLVLGGREGGDGAFPRVGGEGTTMMPIGAEFSLISSSCYETNMAQLSTAYHGSDTDSEVALTLASLGTPKLERAGAITGNSGNGGGGGAGGSSGLAQAFQDLEPQQVSLDKKVVEPPPPPQRPTLVLRSRRNRATAAHHTTLPSSTSTTTSTTSSSTTASTATTTTSTITRKRRRKDPKVATQTTTTTPNTTTAATTTGGAGSLEEGGNGSGGNGFLMPDSVLAVRSVPSPAPATAATSTVLQQQEAQKENLLGQLLKASEQCEPASLIPAGVVDDVIPAVGYRIMDMTNLGEMVRMMHRCPGLGTIVIQEQASLREGAVSQLSVICTSCQEGAVCATSNRAAQATPWDINARVEQLTKEFSIKEDQLQRMLEILGIFYRPCDPALQPITQPVEVEAAAAQSGAKKKKKKKSDTAPSGKPKNLVCTVCKQRFVGVNHLKKHMHSHDLNLHTCPYCHAYFKKPFNLKEHIKKHQNCKYECSHCQREFTDKSTLLCHVRSQHEKRYKIQCELCQKRFYHRAHYNEHMRIHTGEKPYMCELCGKKFSWHDSVKKHMQTHSAESKYKCRLCGKWFRLVAFLLHLSLVCIDCLLGFLCLISLDSCQVGCQSALVN</sequence>
<name>A0A5B7CWF6_PORTR</name>
<feature type="compositionally biased region" description="Low complexity" evidence="9">
    <location>
        <begin position="215"/>
        <end position="250"/>
    </location>
</feature>
<feature type="compositionally biased region" description="Low complexity" evidence="9">
    <location>
        <begin position="262"/>
        <end position="279"/>
    </location>
</feature>
<dbReference type="Pfam" id="PF12874">
    <property type="entry name" value="zf-met"/>
    <property type="match status" value="1"/>
</dbReference>
<dbReference type="InterPro" id="IPR013087">
    <property type="entry name" value="Znf_C2H2_type"/>
</dbReference>
<comment type="subcellular location">
    <subcellularLocation>
        <location evidence="1">Nucleus</location>
    </subcellularLocation>
</comment>
<dbReference type="PROSITE" id="PS00028">
    <property type="entry name" value="ZINC_FINGER_C2H2_1"/>
    <property type="match status" value="3"/>
</dbReference>
<feature type="domain" description="C2H2-type" evidence="11">
    <location>
        <begin position="615"/>
        <end position="642"/>
    </location>
</feature>
<keyword evidence="4 8" id="KW-0863">Zinc-finger</keyword>
<dbReference type="Gene3D" id="3.30.160.60">
    <property type="entry name" value="Classic Zinc Finger"/>
    <property type="match status" value="3"/>
</dbReference>
<keyword evidence="13" id="KW-1185">Reference proteome</keyword>
<dbReference type="InterPro" id="IPR036236">
    <property type="entry name" value="Znf_C2H2_sf"/>
</dbReference>
<dbReference type="Pfam" id="PF00096">
    <property type="entry name" value="zf-C2H2"/>
    <property type="match status" value="2"/>
</dbReference>
<organism evidence="12 13">
    <name type="scientific">Portunus trituberculatus</name>
    <name type="common">Swimming crab</name>
    <name type="synonym">Neptunus trituberculatus</name>
    <dbReference type="NCBI Taxonomy" id="210409"/>
    <lineage>
        <taxon>Eukaryota</taxon>
        <taxon>Metazoa</taxon>
        <taxon>Ecdysozoa</taxon>
        <taxon>Arthropoda</taxon>
        <taxon>Crustacea</taxon>
        <taxon>Multicrustacea</taxon>
        <taxon>Malacostraca</taxon>
        <taxon>Eumalacostraca</taxon>
        <taxon>Eucarida</taxon>
        <taxon>Decapoda</taxon>
        <taxon>Pleocyemata</taxon>
        <taxon>Brachyura</taxon>
        <taxon>Eubrachyura</taxon>
        <taxon>Portunoidea</taxon>
        <taxon>Portunidae</taxon>
        <taxon>Portuninae</taxon>
        <taxon>Portunus</taxon>
    </lineage>
</organism>
<keyword evidence="10" id="KW-1133">Transmembrane helix</keyword>
<proteinExistence type="predicted"/>
<dbReference type="GO" id="GO:0008270">
    <property type="term" value="F:zinc ion binding"/>
    <property type="evidence" value="ECO:0007669"/>
    <property type="project" value="UniProtKB-KW"/>
</dbReference>
<evidence type="ECO:0000256" key="4">
    <source>
        <dbReference type="ARBA" id="ARBA00022771"/>
    </source>
</evidence>
<dbReference type="EMBL" id="VSRR010000256">
    <property type="protein sequence ID" value="MPC13084.1"/>
    <property type="molecule type" value="Genomic_DNA"/>
</dbReference>
<feature type="region of interest" description="Disordered" evidence="9">
    <location>
        <begin position="481"/>
        <end position="501"/>
    </location>
</feature>
<feature type="region of interest" description="Disordered" evidence="9">
    <location>
        <begin position="155"/>
        <end position="176"/>
    </location>
</feature>
<dbReference type="GO" id="GO:0005634">
    <property type="term" value="C:nucleus"/>
    <property type="evidence" value="ECO:0007669"/>
    <property type="project" value="UniProtKB-SubCell"/>
</dbReference>
<accession>A0A5B7CWF6</accession>
<dbReference type="FunFam" id="3.30.160.60:FF:000045">
    <property type="entry name" value="ZFP69 zinc finger protein B"/>
    <property type="match status" value="1"/>
</dbReference>
<dbReference type="AlphaFoldDB" id="A0A5B7CWF6"/>
<evidence type="ECO:0000256" key="2">
    <source>
        <dbReference type="ARBA" id="ARBA00022723"/>
    </source>
</evidence>
<keyword evidence="7" id="KW-0539">Nucleus</keyword>
<dbReference type="PANTHER" id="PTHR24394:SF44">
    <property type="entry name" value="ZINC FINGER PROTEIN 271-LIKE"/>
    <property type="match status" value="1"/>
</dbReference>
<keyword evidence="3" id="KW-0677">Repeat</keyword>
<reference evidence="12 13" key="1">
    <citation type="submission" date="2019-05" db="EMBL/GenBank/DDBJ databases">
        <title>Another draft genome of Portunus trituberculatus and its Hox gene families provides insights of decapod evolution.</title>
        <authorList>
            <person name="Jeong J.-H."/>
            <person name="Song I."/>
            <person name="Kim S."/>
            <person name="Choi T."/>
            <person name="Kim D."/>
            <person name="Ryu S."/>
            <person name="Kim W."/>
        </authorList>
    </citation>
    <scope>NUCLEOTIDE SEQUENCE [LARGE SCALE GENOMIC DNA]</scope>
    <source>
        <tissue evidence="12">Muscle</tissue>
    </source>
</reference>
<keyword evidence="2" id="KW-0479">Metal-binding</keyword>
<dbReference type="SUPFAM" id="SSF57667">
    <property type="entry name" value="beta-beta-alpha zinc fingers"/>
    <property type="match status" value="3"/>
</dbReference>
<dbReference type="SMART" id="SM00355">
    <property type="entry name" value="ZnF_C2H2"/>
    <property type="match status" value="6"/>
</dbReference>
<feature type="domain" description="C2H2-type" evidence="11">
    <location>
        <begin position="504"/>
        <end position="526"/>
    </location>
</feature>
<evidence type="ECO:0000256" key="10">
    <source>
        <dbReference type="SAM" id="Phobius"/>
    </source>
</evidence>
<evidence type="ECO:0000313" key="12">
    <source>
        <dbReference type="EMBL" id="MPC13084.1"/>
    </source>
</evidence>
<dbReference type="PANTHER" id="PTHR24394">
    <property type="entry name" value="ZINC FINGER PROTEIN"/>
    <property type="match status" value="1"/>
</dbReference>
<keyword evidence="6" id="KW-0238">DNA-binding</keyword>
<dbReference type="OrthoDB" id="6349261at2759"/>
<evidence type="ECO:0000259" key="11">
    <source>
        <dbReference type="PROSITE" id="PS50157"/>
    </source>
</evidence>
<feature type="transmembrane region" description="Helical" evidence="10">
    <location>
        <begin position="651"/>
        <end position="676"/>
    </location>
</feature>
<dbReference type="Proteomes" id="UP000324222">
    <property type="component" value="Unassembled WGS sequence"/>
</dbReference>
<gene>
    <name evidence="12" type="primary">ZBTB47</name>
    <name evidence="12" type="ORF">E2C01_005804</name>
</gene>
<evidence type="ECO:0000256" key="1">
    <source>
        <dbReference type="ARBA" id="ARBA00004123"/>
    </source>
</evidence>
<comment type="caution">
    <text evidence="12">The sequence shown here is derived from an EMBL/GenBank/DDBJ whole genome shotgun (WGS) entry which is preliminary data.</text>
</comment>
<feature type="compositionally biased region" description="Gly residues" evidence="9">
    <location>
        <begin position="280"/>
        <end position="296"/>
    </location>
</feature>
<evidence type="ECO:0000256" key="5">
    <source>
        <dbReference type="ARBA" id="ARBA00022833"/>
    </source>
</evidence>
<feature type="compositionally biased region" description="Gly residues" evidence="9">
    <location>
        <begin position="162"/>
        <end position="174"/>
    </location>
</feature>
<evidence type="ECO:0000256" key="8">
    <source>
        <dbReference type="PROSITE-ProRule" id="PRU00042"/>
    </source>
</evidence>
<dbReference type="FunFam" id="3.30.160.60:FF:002394">
    <property type="entry name" value="Uncharacterized protein"/>
    <property type="match status" value="1"/>
</dbReference>
<dbReference type="GO" id="GO:0003677">
    <property type="term" value="F:DNA binding"/>
    <property type="evidence" value="ECO:0007669"/>
    <property type="project" value="UniProtKB-KW"/>
</dbReference>
<keyword evidence="10" id="KW-0812">Transmembrane</keyword>
<feature type="region of interest" description="Disordered" evidence="9">
    <location>
        <begin position="213"/>
        <end position="296"/>
    </location>
</feature>
<feature type="domain" description="C2H2-type" evidence="11">
    <location>
        <begin position="587"/>
        <end position="614"/>
    </location>
</feature>
<feature type="domain" description="C2H2-type" evidence="11">
    <location>
        <begin position="531"/>
        <end position="558"/>
    </location>
</feature>
<evidence type="ECO:0000256" key="7">
    <source>
        <dbReference type="ARBA" id="ARBA00023242"/>
    </source>
</evidence>
<dbReference type="GO" id="GO:0000981">
    <property type="term" value="F:DNA-binding transcription factor activity, RNA polymerase II-specific"/>
    <property type="evidence" value="ECO:0007669"/>
    <property type="project" value="TreeGrafter"/>
</dbReference>
<protein>
    <submittedName>
        <fullName evidence="12">Zinc finger and BTB domain-containing protein 47</fullName>
    </submittedName>
</protein>
<dbReference type="PROSITE" id="PS50157">
    <property type="entry name" value="ZINC_FINGER_C2H2_2"/>
    <property type="match status" value="5"/>
</dbReference>
<evidence type="ECO:0000256" key="6">
    <source>
        <dbReference type="ARBA" id="ARBA00023125"/>
    </source>
</evidence>
<evidence type="ECO:0000256" key="3">
    <source>
        <dbReference type="ARBA" id="ARBA00022737"/>
    </source>
</evidence>
<evidence type="ECO:0000313" key="13">
    <source>
        <dbReference type="Proteomes" id="UP000324222"/>
    </source>
</evidence>
<keyword evidence="5" id="KW-0862">Zinc</keyword>